<evidence type="ECO:0000313" key="1">
    <source>
        <dbReference type="EMBL" id="RSN73173.1"/>
    </source>
</evidence>
<organism evidence="1 2">
    <name type="scientific">Candidatus Methanodesulfokora washburnensis</name>
    <dbReference type="NCBI Taxonomy" id="2478471"/>
    <lineage>
        <taxon>Archaea</taxon>
        <taxon>Thermoproteota</taxon>
        <taxon>Candidatus Korarchaeia</taxon>
        <taxon>Candidatus Korarchaeia incertae sedis</taxon>
        <taxon>Candidatus Methanodesulfokora</taxon>
    </lineage>
</organism>
<comment type="caution">
    <text evidence="1">The sequence shown here is derived from an EMBL/GenBank/DDBJ whole genome shotgun (WGS) entry which is preliminary data.</text>
</comment>
<reference evidence="1 2" key="1">
    <citation type="submission" date="2018-10" db="EMBL/GenBank/DDBJ databases">
        <title>Co-occurring genomic capacity for anaerobic methane metabolism and dissimilatory sulfite reduction discovered in the Korarchaeota.</title>
        <authorList>
            <person name="Mckay L.J."/>
            <person name="Dlakic M."/>
            <person name="Fields M.W."/>
            <person name="Delmont T.O."/>
            <person name="Eren A.M."/>
            <person name="Jay Z.J."/>
            <person name="Klingelsmith K.B."/>
            <person name="Rusch D.B."/>
            <person name="Inskeep W.P."/>
        </authorList>
    </citation>
    <scope>NUCLEOTIDE SEQUENCE [LARGE SCALE GENOMIC DNA]</scope>
    <source>
        <strain evidence="1 2">MDKW</strain>
    </source>
</reference>
<protein>
    <recommendedName>
        <fullName evidence="3">DUF2283 domain-containing protein</fullName>
    </recommendedName>
</protein>
<dbReference type="RefSeq" id="WP_125672041.1">
    <property type="nucleotide sequence ID" value="NZ_RCOS01000127.1"/>
</dbReference>
<accession>A0A3R9X1P9</accession>
<dbReference type="Proteomes" id="UP000277582">
    <property type="component" value="Unassembled WGS sequence"/>
</dbReference>
<dbReference type="EMBL" id="RCOS01000127">
    <property type="protein sequence ID" value="RSN73173.1"/>
    <property type="molecule type" value="Genomic_DNA"/>
</dbReference>
<sequence>MKTLLDLGKLIDSLERKCGIKLPREVTEVYLDRDHGLLFIRFSEPDEQEVGEPLCTRTLVTLFTEEKTGKITALEIIGISDLIKELSEDRE</sequence>
<gene>
    <name evidence="1" type="ORF">D6D85_11165</name>
</gene>
<keyword evidence="2" id="KW-1185">Reference proteome</keyword>
<evidence type="ECO:0008006" key="3">
    <source>
        <dbReference type="Google" id="ProtNLM"/>
    </source>
</evidence>
<dbReference type="OrthoDB" id="371818at2157"/>
<evidence type="ECO:0000313" key="2">
    <source>
        <dbReference type="Proteomes" id="UP000277582"/>
    </source>
</evidence>
<proteinExistence type="predicted"/>
<dbReference type="AlphaFoldDB" id="A0A3R9X1P9"/>
<name>A0A3R9X1P9_9CREN</name>